<evidence type="ECO:0000256" key="2">
    <source>
        <dbReference type="ARBA" id="ARBA00023239"/>
    </source>
</evidence>
<dbReference type="Pfam" id="PF01903">
    <property type="entry name" value="CbiX"/>
    <property type="match status" value="2"/>
</dbReference>
<dbReference type="Gene3D" id="3.40.50.1400">
    <property type="match status" value="2"/>
</dbReference>
<evidence type="ECO:0008006" key="5">
    <source>
        <dbReference type="Google" id="ProtNLM"/>
    </source>
</evidence>
<keyword evidence="4" id="KW-1185">Reference proteome</keyword>
<dbReference type="GO" id="GO:0046872">
    <property type="term" value="F:metal ion binding"/>
    <property type="evidence" value="ECO:0007669"/>
    <property type="project" value="UniProtKB-KW"/>
</dbReference>
<dbReference type="InterPro" id="IPR050963">
    <property type="entry name" value="Sirohydro_Cobaltochel/CbiX"/>
</dbReference>
<proteinExistence type="predicted"/>
<keyword evidence="2" id="KW-0456">Lyase</keyword>
<dbReference type="SUPFAM" id="SSF53800">
    <property type="entry name" value="Chelatase"/>
    <property type="match status" value="2"/>
</dbReference>
<comment type="caution">
    <text evidence="3">The sequence shown here is derived from an EMBL/GenBank/DDBJ whole genome shotgun (WGS) entry which is preliminary data.</text>
</comment>
<dbReference type="Proteomes" id="UP000444960">
    <property type="component" value="Unassembled WGS sequence"/>
</dbReference>
<evidence type="ECO:0000313" key="3">
    <source>
        <dbReference type="EMBL" id="GEE03537.1"/>
    </source>
</evidence>
<dbReference type="PANTHER" id="PTHR33542:SF5">
    <property type="entry name" value="FERROCHELATASE CHE1"/>
    <property type="match status" value="1"/>
</dbReference>
<keyword evidence="1" id="KW-0479">Metal-binding</keyword>
<dbReference type="OrthoDB" id="482456at2"/>
<evidence type="ECO:0000313" key="4">
    <source>
        <dbReference type="Proteomes" id="UP000444960"/>
    </source>
</evidence>
<gene>
    <name evidence="3" type="ORF">nbrc107696_39830</name>
</gene>
<evidence type="ECO:0000256" key="1">
    <source>
        <dbReference type="ARBA" id="ARBA00022723"/>
    </source>
</evidence>
<sequence>MTVVLVAHGSRDARFALTARRVAAAVRAELSGVRVELAYLDLNEPLVGDVLAALSDDVTVVPLLFGDGFHSKIDLPAIIADARRRNPAVRPFQSAVLGVHSPVLGLVDRLVEAGLRDDDGVLMYAVGSSDASSDESIRARGRELSRVLGMPVETVFATRLGPEGAAVRGAVDRLHEAGARRIAASPLFLSAGLLTDRVEASLDAYAPDSLVAGPIGAHPALIAAVRSLAVPHLAPLPAP</sequence>
<dbReference type="RefSeq" id="WP_161897038.1">
    <property type="nucleotide sequence ID" value="NZ_BJOV01000005.1"/>
</dbReference>
<protein>
    <recommendedName>
        <fullName evidence="5">Cobalamin biosynthesis protein CbiX</fullName>
    </recommendedName>
</protein>
<dbReference type="GO" id="GO:0016829">
    <property type="term" value="F:lyase activity"/>
    <property type="evidence" value="ECO:0007669"/>
    <property type="project" value="UniProtKB-KW"/>
</dbReference>
<name>A0A7I9VDZ2_9ACTN</name>
<reference evidence="4" key="1">
    <citation type="submission" date="2019-06" db="EMBL/GenBank/DDBJ databases">
        <title>Gordonia isolated from sludge of a wastewater treatment plant.</title>
        <authorList>
            <person name="Tamura T."/>
            <person name="Aoyama K."/>
            <person name="Kang Y."/>
            <person name="Saito S."/>
            <person name="Akiyama N."/>
            <person name="Yazawa K."/>
            <person name="Gonoi T."/>
            <person name="Mikami Y."/>
        </authorList>
    </citation>
    <scope>NUCLEOTIDE SEQUENCE [LARGE SCALE GENOMIC DNA]</scope>
    <source>
        <strain evidence="4">NBRC 107696</strain>
    </source>
</reference>
<dbReference type="InterPro" id="IPR002762">
    <property type="entry name" value="CbiX-like"/>
</dbReference>
<accession>A0A7I9VDZ2</accession>
<dbReference type="EMBL" id="BJOV01000005">
    <property type="protein sequence ID" value="GEE03537.1"/>
    <property type="molecule type" value="Genomic_DNA"/>
</dbReference>
<dbReference type="AlphaFoldDB" id="A0A7I9VDZ2"/>
<organism evidence="3 4">
    <name type="scientific">Gordonia spumicola</name>
    <dbReference type="NCBI Taxonomy" id="589161"/>
    <lineage>
        <taxon>Bacteria</taxon>
        <taxon>Bacillati</taxon>
        <taxon>Actinomycetota</taxon>
        <taxon>Actinomycetes</taxon>
        <taxon>Mycobacteriales</taxon>
        <taxon>Gordoniaceae</taxon>
        <taxon>Gordonia</taxon>
    </lineage>
</organism>
<dbReference type="PANTHER" id="PTHR33542">
    <property type="entry name" value="SIROHYDROCHLORIN FERROCHELATASE, CHLOROPLASTIC"/>
    <property type="match status" value="1"/>
</dbReference>
<dbReference type="CDD" id="cd03416">
    <property type="entry name" value="CbiX_SirB_N"/>
    <property type="match status" value="1"/>
</dbReference>